<dbReference type="AlphaFoldDB" id="A0A7J4JVB8"/>
<evidence type="ECO:0000256" key="2">
    <source>
        <dbReference type="SAM" id="MobiDB-lite"/>
    </source>
</evidence>
<feature type="coiled-coil region" evidence="1">
    <location>
        <begin position="324"/>
        <end position="397"/>
    </location>
</feature>
<feature type="region of interest" description="Disordered" evidence="2">
    <location>
        <begin position="288"/>
        <end position="309"/>
    </location>
</feature>
<dbReference type="InterPro" id="IPR036390">
    <property type="entry name" value="WH_DNA-bd_sf"/>
</dbReference>
<dbReference type="EMBL" id="DUFW01000055">
    <property type="protein sequence ID" value="HIH21668.1"/>
    <property type="molecule type" value="Genomic_DNA"/>
</dbReference>
<accession>A0A7J4JVB8</accession>
<evidence type="ECO:0000256" key="1">
    <source>
        <dbReference type="SAM" id="Coils"/>
    </source>
</evidence>
<sequence>MLKNTKERAIMLGNFFESLLKFLGLKKKHEPKGPRLTQPSGTMREIRDRITAPDIPSITPRVQKLFIKPESFRKPSRIRRLEARPFQKPAKKKPGIGALQFEIEQILKEAQALQKKLATVKPKLAKPKVPKPKKKMPKRKRRFAFKPLTRDEVRALRQKLKQRKPLQDFEIERLKQHLKQPVAEKAEQELRALELDKIRKSLEEPKPRQPAPEQAAFQAAPQVQQPAAAEESIDDQISETEELLKGLEQDFLKRRISEPEYRQRVLDLDQKLRELKIRKKKQEQLGLKPKPMPVVPQAAKVQAQEQAQPQVSAEMQRFLEKRFGKSDRQKLESLEEKVQELMKRFHLSEREAEAEISKLDNSKVLGNFDKLIDLIELEQKTQRLMQEHLELEKQKKLQAEEKPEFGTGFEPGMPKGKKEEVKAIVAELEKHRIVTDFDQLLELVQRKGRVSEKEASAELQIPRERIRQCIDILEDSGLVRVEIPPIGPVRIFDLNYIPPKKQKKERAKK</sequence>
<feature type="compositionally biased region" description="Low complexity" evidence="2">
    <location>
        <begin position="295"/>
        <end position="309"/>
    </location>
</feature>
<feature type="compositionally biased region" description="Low complexity" evidence="2">
    <location>
        <begin position="211"/>
        <end position="230"/>
    </location>
</feature>
<evidence type="ECO:0000313" key="4">
    <source>
        <dbReference type="Proteomes" id="UP000590964"/>
    </source>
</evidence>
<proteinExistence type="predicted"/>
<name>A0A7J4JVB8_9ARCH</name>
<protein>
    <submittedName>
        <fullName evidence="3">Uncharacterized protein</fullName>
    </submittedName>
</protein>
<dbReference type="SUPFAM" id="SSF46785">
    <property type="entry name" value="Winged helix' DNA-binding domain"/>
    <property type="match status" value="1"/>
</dbReference>
<reference evidence="4" key="1">
    <citation type="journal article" date="2020" name="bioRxiv">
        <title>A rank-normalized archaeal taxonomy based on genome phylogeny resolves widespread incomplete and uneven classifications.</title>
        <authorList>
            <person name="Rinke C."/>
            <person name="Chuvochina M."/>
            <person name="Mussig A.J."/>
            <person name="Chaumeil P.-A."/>
            <person name="Waite D.W."/>
            <person name="Whitman W.B."/>
            <person name="Parks D.H."/>
            <person name="Hugenholtz P."/>
        </authorList>
    </citation>
    <scope>NUCLEOTIDE SEQUENCE [LARGE SCALE GENOMIC DNA]</scope>
</reference>
<evidence type="ECO:0000313" key="3">
    <source>
        <dbReference type="EMBL" id="HIH21668.1"/>
    </source>
</evidence>
<keyword evidence="1" id="KW-0175">Coiled coil</keyword>
<comment type="caution">
    <text evidence="3">The sequence shown here is derived from an EMBL/GenBank/DDBJ whole genome shotgun (WGS) entry which is preliminary data.</text>
</comment>
<gene>
    <name evidence="3" type="ORF">HA222_03365</name>
</gene>
<organism evidence="3 4">
    <name type="scientific">Candidatus Iainarchaeum sp</name>
    <dbReference type="NCBI Taxonomy" id="3101447"/>
    <lineage>
        <taxon>Archaea</taxon>
        <taxon>Candidatus Iainarchaeota</taxon>
        <taxon>Candidatus Iainarchaeia</taxon>
        <taxon>Candidatus Iainarchaeales</taxon>
        <taxon>Candidatus Iainarchaeaceae</taxon>
        <taxon>Candidatus Iainarchaeum</taxon>
    </lineage>
</organism>
<feature type="region of interest" description="Disordered" evidence="2">
    <location>
        <begin position="203"/>
        <end position="234"/>
    </location>
</feature>
<dbReference type="Proteomes" id="UP000590964">
    <property type="component" value="Unassembled WGS sequence"/>
</dbReference>